<gene>
    <name evidence="9" type="ORF">O3P69_002472</name>
</gene>
<dbReference type="Gene3D" id="3.40.190.10">
    <property type="entry name" value="Periplasmic binding protein-like II"/>
    <property type="match status" value="2"/>
</dbReference>
<dbReference type="PANTHER" id="PTHR42643:SF24">
    <property type="entry name" value="IONOTROPIC RECEPTOR 60A"/>
    <property type="match status" value="1"/>
</dbReference>
<dbReference type="AlphaFoldDB" id="A0AAW0UPB8"/>
<evidence type="ECO:0000313" key="10">
    <source>
        <dbReference type="Proteomes" id="UP001487740"/>
    </source>
</evidence>
<evidence type="ECO:0000256" key="5">
    <source>
        <dbReference type="ARBA" id="ARBA00023136"/>
    </source>
</evidence>
<organism evidence="9 10">
    <name type="scientific">Scylla paramamosain</name>
    <name type="common">Mud crab</name>
    <dbReference type="NCBI Taxonomy" id="85552"/>
    <lineage>
        <taxon>Eukaryota</taxon>
        <taxon>Metazoa</taxon>
        <taxon>Ecdysozoa</taxon>
        <taxon>Arthropoda</taxon>
        <taxon>Crustacea</taxon>
        <taxon>Multicrustacea</taxon>
        <taxon>Malacostraca</taxon>
        <taxon>Eumalacostraca</taxon>
        <taxon>Eucarida</taxon>
        <taxon>Decapoda</taxon>
        <taxon>Pleocyemata</taxon>
        <taxon>Brachyura</taxon>
        <taxon>Eubrachyura</taxon>
        <taxon>Portunoidea</taxon>
        <taxon>Portunidae</taxon>
        <taxon>Portuninae</taxon>
        <taxon>Scylla</taxon>
    </lineage>
</organism>
<keyword evidence="5" id="KW-0472">Membrane</keyword>
<accession>A0AAW0UPB8</accession>
<keyword evidence="8" id="KW-0732">Signal</keyword>
<feature type="signal peptide" evidence="8">
    <location>
        <begin position="1"/>
        <end position="17"/>
    </location>
</feature>
<dbReference type="InterPro" id="IPR052192">
    <property type="entry name" value="Insect_Ionotropic_Sensory_Rcpt"/>
</dbReference>
<keyword evidence="3" id="KW-0812">Transmembrane</keyword>
<evidence type="ECO:0000256" key="7">
    <source>
        <dbReference type="ARBA" id="ARBA00023180"/>
    </source>
</evidence>
<keyword evidence="7" id="KW-0325">Glycoprotein</keyword>
<evidence type="ECO:0000256" key="4">
    <source>
        <dbReference type="ARBA" id="ARBA00022989"/>
    </source>
</evidence>
<keyword evidence="2" id="KW-1003">Cell membrane</keyword>
<sequence>MLGMWLVLSLIISTVYRSNLKAMLIKPRLVLPFTNLMELTKSGIPCFVVRGTVLHSNIQGAEVGSAVWQLNNRLILHSDVALAVKDMSAGKHAIFTTHLGLLSVIHTSFVQTKTCSIYMTSDSYFGPKCLSIVFRKGSPLRQHVNPIIVKLRESGILEHLLMKYVVYASTCLHSDPASVEDILRPLEIGDMYGVCFVYVGGRLSDGLAEARREWLFMTLQSGRQERKARLTVLLNIVEYPRFVTGGVKCLQVMYEGSVAAAPRVPVYLPPYM</sequence>
<comment type="subcellular location">
    <subcellularLocation>
        <location evidence="1">Cell membrane</location>
        <topology evidence="1">Multi-pass membrane protein</topology>
    </subcellularLocation>
</comment>
<evidence type="ECO:0000256" key="1">
    <source>
        <dbReference type="ARBA" id="ARBA00004651"/>
    </source>
</evidence>
<name>A0AAW0UPB8_SCYPA</name>
<dbReference type="EMBL" id="JARAKH010000009">
    <property type="protein sequence ID" value="KAK8400695.1"/>
    <property type="molecule type" value="Genomic_DNA"/>
</dbReference>
<evidence type="ECO:0000256" key="6">
    <source>
        <dbReference type="ARBA" id="ARBA00023170"/>
    </source>
</evidence>
<dbReference type="GO" id="GO:0005886">
    <property type="term" value="C:plasma membrane"/>
    <property type="evidence" value="ECO:0007669"/>
    <property type="project" value="UniProtKB-SubCell"/>
</dbReference>
<dbReference type="Proteomes" id="UP001487740">
    <property type="component" value="Unassembled WGS sequence"/>
</dbReference>
<keyword evidence="6" id="KW-0675">Receptor</keyword>
<comment type="caution">
    <text evidence="9">The sequence shown here is derived from an EMBL/GenBank/DDBJ whole genome shotgun (WGS) entry which is preliminary data.</text>
</comment>
<evidence type="ECO:0000256" key="3">
    <source>
        <dbReference type="ARBA" id="ARBA00022692"/>
    </source>
</evidence>
<dbReference type="PANTHER" id="PTHR42643">
    <property type="entry name" value="IONOTROPIC RECEPTOR 20A-RELATED"/>
    <property type="match status" value="1"/>
</dbReference>
<feature type="chain" id="PRO_5043396279" evidence="8">
    <location>
        <begin position="18"/>
        <end position="272"/>
    </location>
</feature>
<keyword evidence="10" id="KW-1185">Reference proteome</keyword>
<evidence type="ECO:0000313" key="9">
    <source>
        <dbReference type="EMBL" id="KAK8400695.1"/>
    </source>
</evidence>
<protein>
    <submittedName>
        <fullName evidence="9">Uncharacterized protein</fullName>
    </submittedName>
</protein>
<reference evidence="9 10" key="1">
    <citation type="submission" date="2023-03" db="EMBL/GenBank/DDBJ databases">
        <title>High-quality genome of Scylla paramamosain provides insights in environmental adaptation.</title>
        <authorList>
            <person name="Zhang L."/>
        </authorList>
    </citation>
    <scope>NUCLEOTIDE SEQUENCE [LARGE SCALE GENOMIC DNA]</scope>
    <source>
        <strain evidence="9">LZ_2023a</strain>
        <tissue evidence="9">Muscle</tissue>
    </source>
</reference>
<dbReference type="SUPFAM" id="SSF53850">
    <property type="entry name" value="Periplasmic binding protein-like II"/>
    <property type="match status" value="1"/>
</dbReference>
<keyword evidence="4" id="KW-1133">Transmembrane helix</keyword>
<evidence type="ECO:0000256" key="8">
    <source>
        <dbReference type="SAM" id="SignalP"/>
    </source>
</evidence>
<proteinExistence type="predicted"/>
<evidence type="ECO:0000256" key="2">
    <source>
        <dbReference type="ARBA" id="ARBA00022475"/>
    </source>
</evidence>